<dbReference type="AlphaFoldDB" id="A0A2J6SDI4"/>
<evidence type="ECO:0000313" key="2">
    <source>
        <dbReference type="Proteomes" id="UP000235786"/>
    </source>
</evidence>
<accession>A0A2J6SDI4</accession>
<dbReference type="EMBL" id="KZ613937">
    <property type="protein sequence ID" value="PMD48833.1"/>
    <property type="molecule type" value="Genomic_DNA"/>
</dbReference>
<reference evidence="1 2" key="1">
    <citation type="submission" date="2016-04" db="EMBL/GenBank/DDBJ databases">
        <title>A degradative enzymes factory behind the ericoid mycorrhizal symbiosis.</title>
        <authorList>
            <consortium name="DOE Joint Genome Institute"/>
            <person name="Martino E."/>
            <person name="Morin E."/>
            <person name="Grelet G."/>
            <person name="Kuo A."/>
            <person name="Kohler A."/>
            <person name="Daghino S."/>
            <person name="Barry K."/>
            <person name="Choi C."/>
            <person name="Cichocki N."/>
            <person name="Clum A."/>
            <person name="Copeland A."/>
            <person name="Hainaut M."/>
            <person name="Haridas S."/>
            <person name="Labutti K."/>
            <person name="Lindquist E."/>
            <person name="Lipzen A."/>
            <person name="Khouja H.-R."/>
            <person name="Murat C."/>
            <person name="Ohm R."/>
            <person name="Olson A."/>
            <person name="Spatafora J."/>
            <person name="Veneault-Fourrey C."/>
            <person name="Henrissat B."/>
            <person name="Grigoriev I."/>
            <person name="Martin F."/>
            <person name="Perotto S."/>
        </authorList>
    </citation>
    <scope>NUCLEOTIDE SEQUENCE [LARGE SCALE GENOMIC DNA]</scope>
    <source>
        <strain evidence="1 2">F</strain>
    </source>
</reference>
<name>A0A2J6SDI4_HYAVF</name>
<evidence type="ECO:0000313" key="1">
    <source>
        <dbReference type="EMBL" id="PMD48833.1"/>
    </source>
</evidence>
<gene>
    <name evidence="1" type="ORF">L207DRAFT_17927</name>
</gene>
<proteinExistence type="predicted"/>
<dbReference type="Proteomes" id="UP000235786">
    <property type="component" value="Unassembled WGS sequence"/>
</dbReference>
<keyword evidence="2" id="KW-1185">Reference proteome</keyword>
<sequence length="150" mass="17460">MLITDLSATSCDTLLLFTYSVTENDRLYLQGNNIWHSDRLSSDFYATHRAPIEVWQVYLCKAVIKFLQISNLYALISLPMGPSGLDHFDYGYANTLFWEFAGPWGEWKFKNRFDSIPIRVEQQILSRADVLDPRPAASWNHRTEFMSSQR</sequence>
<organism evidence="1 2">
    <name type="scientific">Hyaloscypha variabilis (strain UAMH 11265 / GT02V1 / F)</name>
    <name type="common">Meliniomyces variabilis</name>
    <dbReference type="NCBI Taxonomy" id="1149755"/>
    <lineage>
        <taxon>Eukaryota</taxon>
        <taxon>Fungi</taxon>
        <taxon>Dikarya</taxon>
        <taxon>Ascomycota</taxon>
        <taxon>Pezizomycotina</taxon>
        <taxon>Leotiomycetes</taxon>
        <taxon>Helotiales</taxon>
        <taxon>Hyaloscyphaceae</taxon>
        <taxon>Hyaloscypha</taxon>
        <taxon>Hyaloscypha variabilis</taxon>
    </lineage>
</organism>
<protein>
    <submittedName>
        <fullName evidence="1">Uncharacterized protein</fullName>
    </submittedName>
</protein>